<proteinExistence type="predicted"/>
<dbReference type="SUPFAM" id="SSF53697">
    <property type="entry name" value="SIS domain"/>
    <property type="match status" value="1"/>
</dbReference>
<dbReference type="Proteomes" id="UP000013085">
    <property type="component" value="Unassembled WGS sequence"/>
</dbReference>
<sequence length="284" mass="31410">MAEDFLLKIRGGYNQFTKAEKKVADYILSSPKKVLFMSITELAEACGVGDTSVFRFCKTMNCKGYQEFKMLLSLSLHEGKQGFGQMESDISLEDSFSQVAEKVLSSNIKALKETHSLLKEDVFRRVIECFHKAGRICFYGVGTSMTTAMKAADKFLKIEPKVYCASDSHMQAMMASTMSSGEVAVIFSYSGATKDTIHVAQLARQAGAAIVCVTRFIKSPLTAYADLTLLCGANESPLQAGSSSAEISQLFLIDMLYTEYYRTYYDRCSVNNEKTSASVMEKLC</sequence>
<dbReference type="Pfam" id="PF01380">
    <property type="entry name" value="SIS"/>
    <property type="match status" value="1"/>
</dbReference>
<dbReference type="PROSITE" id="PS51071">
    <property type="entry name" value="HTH_RPIR"/>
    <property type="match status" value="1"/>
</dbReference>
<evidence type="ECO:0000313" key="6">
    <source>
        <dbReference type="EMBL" id="ENZ08022.1"/>
    </source>
</evidence>
<protein>
    <submittedName>
        <fullName evidence="6">RpiR family transcriptional regulator</fullName>
    </submittedName>
</protein>
<dbReference type="EMBL" id="AGYR01000064">
    <property type="protein sequence ID" value="ENZ08022.1"/>
    <property type="molecule type" value="Genomic_DNA"/>
</dbReference>
<dbReference type="PROSITE" id="PS51464">
    <property type="entry name" value="SIS"/>
    <property type="match status" value="1"/>
</dbReference>
<evidence type="ECO:0000256" key="1">
    <source>
        <dbReference type="ARBA" id="ARBA00023015"/>
    </source>
</evidence>
<dbReference type="InterPro" id="IPR000281">
    <property type="entry name" value="HTH_RpiR"/>
</dbReference>
<accession>A0A0E2H3J9</accession>
<gene>
    <name evidence="6" type="ORF">HMPREF1090_05015</name>
</gene>
<feature type="domain" description="SIS" evidence="5">
    <location>
        <begin position="126"/>
        <end position="266"/>
    </location>
</feature>
<evidence type="ECO:0000259" key="4">
    <source>
        <dbReference type="PROSITE" id="PS51071"/>
    </source>
</evidence>
<evidence type="ECO:0000256" key="3">
    <source>
        <dbReference type="ARBA" id="ARBA00023163"/>
    </source>
</evidence>
<reference evidence="6 7" key="1">
    <citation type="submission" date="2013-01" db="EMBL/GenBank/DDBJ databases">
        <title>The Genome Sequence of Clostridium clostridioforme 90A8.</title>
        <authorList>
            <consortium name="The Broad Institute Genome Sequencing Platform"/>
            <person name="Earl A."/>
            <person name="Ward D."/>
            <person name="Feldgarden M."/>
            <person name="Gevers D."/>
            <person name="Courvalin P."/>
            <person name="Lambert T."/>
            <person name="Walker B."/>
            <person name="Young S.K."/>
            <person name="Zeng Q."/>
            <person name="Gargeya S."/>
            <person name="Fitzgerald M."/>
            <person name="Haas B."/>
            <person name="Abouelleil A."/>
            <person name="Alvarado L."/>
            <person name="Arachchi H.M."/>
            <person name="Berlin A.M."/>
            <person name="Chapman S.B."/>
            <person name="Dewar J."/>
            <person name="Goldberg J."/>
            <person name="Griggs A."/>
            <person name="Gujja S."/>
            <person name="Hansen M."/>
            <person name="Howarth C."/>
            <person name="Imamovic A."/>
            <person name="Larimer J."/>
            <person name="McCowan C."/>
            <person name="Murphy C."/>
            <person name="Neiman D."/>
            <person name="Pearson M."/>
            <person name="Priest M."/>
            <person name="Roberts A."/>
            <person name="Saif S."/>
            <person name="Shea T."/>
            <person name="Sisk P."/>
            <person name="Sykes S."/>
            <person name="Wortman J."/>
            <person name="Nusbaum C."/>
            <person name="Birren B."/>
        </authorList>
    </citation>
    <scope>NUCLEOTIDE SEQUENCE [LARGE SCALE GENOMIC DNA]</scope>
    <source>
        <strain evidence="6 7">90A8</strain>
    </source>
</reference>
<dbReference type="RefSeq" id="WP_002594559.1">
    <property type="nucleotide sequence ID" value="NZ_KB850991.1"/>
</dbReference>
<dbReference type="HOGENOM" id="CLU_055769_0_3_9"/>
<dbReference type="SUPFAM" id="SSF46689">
    <property type="entry name" value="Homeodomain-like"/>
    <property type="match status" value="1"/>
</dbReference>
<dbReference type="CDD" id="cd05013">
    <property type="entry name" value="SIS_RpiR"/>
    <property type="match status" value="1"/>
</dbReference>
<dbReference type="GO" id="GO:0003700">
    <property type="term" value="F:DNA-binding transcription factor activity"/>
    <property type="evidence" value="ECO:0007669"/>
    <property type="project" value="InterPro"/>
</dbReference>
<dbReference type="PANTHER" id="PTHR30514">
    <property type="entry name" value="GLUCOKINASE"/>
    <property type="match status" value="1"/>
</dbReference>
<organism evidence="6 7">
    <name type="scientific">[Clostridium] clostridioforme 90A8</name>
    <dbReference type="NCBI Taxonomy" id="999408"/>
    <lineage>
        <taxon>Bacteria</taxon>
        <taxon>Bacillati</taxon>
        <taxon>Bacillota</taxon>
        <taxon>Clostridia</taxon>
        <taxon>Lachnospirales</taxon>
        <taxon>Lachnospiraceae</taxon>
        <taxon>Enterocloster</taxon>
    </lineage>
</organism>
<keyword evidence="1" id="KW-0805">Transcription regulation</keyword>
<comment type="caution">
    <text evidence="6">The sequence shown here is derived from an EMBL/GenBank/DDBJ whole genome shotgun (WGS) entry which is preliminary data.</text>
</comment>
<dbReference type="InterPro" id="IPR001347">
    <property type="entry name" value="SIS_dom"/>
</dbReference>
<dbReference type="InterPro" id="IPR009057">
    <property type="entry name" value="Homeodomain-like_sf"/>
</dbReference>
<evidence type="ECO:0000256" key="2">
    <source>
        <dbReference type="ARBA" id="ARBA00023125"/>
    </source>
</evidence>
<dbReference type="GO" id="GO:1901135">
    <property type="term" value="P:carbohydrate derivative metabolic process"/>
    <property type="evidence" value="ECO:0007669"/>
    <property type="project" value="InterPro"/>
</dbReference>
<dbReference type="AlphaFoldDB" id="A0A0E2H3J9"/>
<dbReference type="GO" id="GO:0097367">
    <property type="term" value="F:carbohydrate derivative binding"/>
    <property type="evidence" value="ECO:0007669"/>
    <property type="project" value="InterPro"/>
</dbReference>
<dbReference type="Gene3D" id="3.40.50.10490">
    <property type="entry name" value="Glucose-6-phosphate isomerase like protein, domain 1"/>
    <property type="match status" value="1"/>
</dbReference>
<dbReference type="InterPro" id="IPR046348">
    <property type="entry name" value="SIS_dom_sf"/>
</dbReference>
<feature type="domain" description="HTH rpiR-type" evidence="4">
    <location>
        <begin position="3"/>
        <end position="79"/>
    </location>
</feature>
<evidence type="ECO:0000313" key="7">
    <source>
        <dbReference type="Proteomes" id="UP000013085"/>
    </source>
</evidence>
<dbReference type="Pfam" id="PF01418">
    <property type="entry name" value="HTH_6"/>
    <property type="match status" value="1"/>
</dbReference>
<keyword evidence="3" id="KW-0804">Transcription</keyword>
<dbReference type="InterPro" id="IPR036388">
    <property type="entry name" value="WH-like_DNA-bd_sf"/>
</dbReference>
<dbReference type="PANTHER" id="PTHR30514:SF1">
    <property type="entry name" value="HTH-TYPE TRANSCRIPTIONAL REGULATOR HEXR-RELATED"/>
    <property type="match status" value="1"/>
</dbReference>
<evidence type="ECO:0000259" key="5">
    <source>
        <dbReference type="PROSITE" id="PS51464"/>
    </source>
</evidence>
<dbReference type="InterPro" id="IPR047640">
    <property type="entry name" value="RpiR-like"/>
</dbReference>
<dbReference type="PATRIC" id="fig|999408.3.peg.5400"/>
<dbReference type="GO" id="GO:0003677">
    <property type="term" value="F:DNA binding"/>
    <property type="evidence" value="ECO:0007669"/>
    <property type="project" value="UniProtKB-KW"/>
</dbReference>
<dbReference type="Gene3D" id="1.10.10.10">
    <property type="entry name" value="Winged helix-like DNA-binding domain superfamily/Winged helix DNA-binding domain"/>
    <property type="match status" value="1"/>
</dbReference>
<dbReference type="InterPro" id="IPR035472">
    <property type="entry name" value="RpiR-like_SIS"/>
</dbReference>
<keyword evidence="2" id="KW-0238">DNA-binding</keyword>
<name>A0A0E2H3J9_9FIRM</name>